<dbReference type="CDD" id="cd01392">
    <property type="entry name" value="HTH_LacI"/>
    <property type="match status" value="1"/>
</dbReference>
<evidence type="ECO:0000313" key="6">
    <source>
        <dbReference type="EMBL" id="NYD72271.1"/>
    </source>
</evidence>
<dbReference type="RefSeq" id="WP_179549063.1">
    <property type="nucleotide sequence ID" value="NZ_BSEW01000002.1"/>
</dbReference>
<dbReference type="InterPro" id="IPR000843">
    <property type="entry name" value="HTH_LacI"/>
</dbReference>
<dbReference type="Pfam" id="PF13377">
    <property type="entry name" value="Peripla_BP_3"/>
    <property type="match status" value="1"/>
</dbReference>
<dbReference type="PANTHER" id="PTHR30146:SF109">
    <property type="entry name" value="HTH-TYPE TRANSCRIPTIONAL REGULATOR GALS"/>
    <property type="match status" value="1"/>
</dbReference>
<sequence>MGALPTIHDVARVAGVSRQTVSNVLNSPGIVRPDTRDRVTTAIAELGYRPHESARRLRTRKSSTIGIRIDPMTDGISGSVLDRFLHALTEQAAAQGLRVMLFTATDPDDEIRQFARLRDGADVDAFVLTSTFHGDPRTEWLIANEQSFVTFGRPWGIDDMNDPAHLWVDVDGWWGLHEATTALLAQGKRRIGYIGWPSPSGTGDDRRRGWHDAMTASSGLTDAQLTPLAIATPDGVTPGGAALRALLAGRPGVAPVDAVVCASDSLALGALIASAGSIPVIGYDDTPVAQALGLSSVEQPLDEVASGVLELLTGAHRGRPDTGPTSDPRHRLVRPRLVLRSPAPLPAA</sequence>
<proteinExistence type="predicted"/>
<dbReference type="PROSITE" id="PS00356">
    <property type="entry name" value="HTH_LACI_1"/>
    <property type="match status" value="1"/>
</dbReference>
<organism evidence="6 7">
    <name type="scientific">Herbiconiux flava</name>
    <dbReference type="NCBI Taxonomy" id="881268"/>
    <lineage>
        <taxon>Bacteria</taxon>
        <taxon>Bacillati</taxon>
        <taxon>Actinomycetota</taxon>
        <taxon>Actinomycetes</taxon>
        <taxon>Micrococcales</taxon>
        <taxon>Microbacteriaceae</taxon>
        <taxon>Herbiconiux</taxon>
    </lineage>
</organism>
<feature type="region of interest" description="Disordered" evidence="4">
    <location>
        <begin position="314"/>
        <end position="348"/>
    </location>
</feature>
<dbReference type="Gene3D" id="1.10.260.40">
    <property type="entry name" value="lambda repressor-like DNA-binding domains"/>
    <property type="match status" value="1"/>
</dbReference>
<comment type="caution">
    <text evidence="6">The sequence shown here is derived from an EMBL/GenBank/DDBJ whole genome shotgun (WGS) entry which is preliminary data.</text>
</comment>
<accession>A0A852SU00</accession>
<evidence type="ECO:0000313" key="7">
    <source>
        <dbReference type="Proteomes" id="UP000549913"/>
    </source>
</evidence>
<dbReference type="AlphaFoldDB" id="A0A852SU00"/>
<dbReference type="InterPro" id="IPR028082">
    <property type="entry name" value="Peripla_BP_I"/>
</dbReference>
<dbReference type="PANTHER" id="PTHR30146">
    <property type="entry name" value="LACI-RELATED TRANSCRIPTIONAL REPRESSOR"/>
    <property type="match status" value="1"/>
</dbReference>
<evidence type="ECO:0000259" key="5">
    <source>
        <dbReference type="PROSITE" id="PS50932"/>
    </source>
</evidence>
<dbReference type="SUPFAM" id="SSF53822">
    <property type="entry name" value="Periplasmic binding protein-like I"/>
    <property type="match status" value="1"/>
</dbReference>
<dbReference type="GO" id="GO:0000976">
    <property type="term" value="F:transcription cis-regulatory region binding"/>
    <property type="evidence" value="ECO:0007669"/>
    <property type="project" value="TreeGrafter"/>
</dbReference>
<gene>
    <name evidence="6" type="ORF">BJ984_003429</name>
</gene>
<evidence type="ECO:0000256" key="3">
    <source>
        <dbReference type="ARBA" id="ARBA00023163"/>
    </source>
</evidence>
<feature type="domain" description="HTH lacI-type" evidence="5">
    <location>
        <begin position="5"/>
        <end position="59"/>
    </location>
</feature>
<dbReference type="Proteomes" id="UP000549913">
    <property type="component" value="Unassembled WGS sequence"/>
</dbReference>
<dbReference type="InterPro" id="IPR046335">
    <property type="entry name" value="LacI/GalR-like_sensor"/>
</dbReference>
<protein>
    <submittedName>
        <fullName evidence="6">DNA-binding LacI/PurR family transcriptional regulator</fullName>
    </submittedName>
</protein>
<evidence type="ECO:0000256" key="2">
    <source>
        <dbReference type="ARBA" id="ARBA00023125"/>
    </source>
</evidence>
<dbReference type="PROSITE" id="PS50932">
    <property type="entry name" value="HTH_LACI_2"/>
    <property type="match status" value="1"/>
</dbReference>
<dbReference type="Pfam" id="PF00356">
    <property type="entry name" value="LacI"/>
    <property type="match status" value="1"/>
</dbReference>
<reference evidence="6 7" key="1">
    <citation type="submission" date="2020-07" db="EMBL/GenBank/DDBJ databases">
        <title>Sequencing the genomes of 1000 actinobacteria strains.</title>
        <authorList>
            <person name="Klenk H.-P."/>
        </authorList>
    </citation>
    <scope>NUCLEOTIDE SEQUENCE [LARGE SCALE GENOMIC DNA]</scope>
    <source>
        <strain evidence="6 7">DSM 26474</strain>
    </source>
</reference>
<keyword evidence="3" id="KW-0804">Transcription</keyword>
<name>A0A852SU00_9MICO</name>
<dbReference type="PRINTS" id="PR00036">
    <property type="entry name" value="HTHLACI"/>
</dbReference>
<dbReference type="InterPro" id="IPR010982">
    <property type="entry name" value="Lambda_DNA-bd_dom_sf"/>
</dbReference>
<evidence type="ECO:0000256" key="1">
    <source>
        <dbReference type="ARBA" id="ARBA00023015"/>
    </source>
</evidence>
<dbReference type="SUPFAM" id="SSF47413">
    <property type="entry name" value="lambda repressor-like DNA-binding domains"/>
    <property type="match status" value="1"/>
</dbReference>
<evidence type="ECO:0000256" key="4">
    <source>
        <dbReference type="SAM" id="MobiDB-lite"/>
    </source>
</evidence>
<dbReference type="GO" id="GO:0003700">
    <property type="term" value="F:DNA-binding transcription factor activity"/>
    <property type="evidence" value="ECO:0007669"/>
    <property type="project" value="TreeGrafter"/>
</dbReference>
<dbReference type="Gene3D" id="3.40.50.2300">
    <property type="match status" value="2"/>
</dbReference>
<keyword evidence="2 6" id="KW-0238">DNA-binding</keyword>
<keyword evidence="1" id="KW-0805">Transcription regulation</keyword>
<dbReference type="EMBL" id="JACCBM010000001">
    <property type="protein sequence ID" value="NYD72271.1"/>
    <property type="molecule type" value="Genomic_DNA"/>
</dbReference>
<keyword evidence="7" id="KW-1185">Reference proteome</keyword>
<dbReference type="SMART" id="SM00354">
    <property type="entry name" value="HTH_LACI"/>
    <property type="match status" value="1"/>
</dbReference>